<keyword evidence="2" id="KW-0472">Membrane</keyword>
<reference evidence="3 4" key="1">
    <citation type="submission" date="2019-04" db="EMBL/GenBank/DDBJ databases">
        <title>Fungal friends and foes A comparative genomics study of 23 Aspergillus species from section Flavi.</title>
        <authorList>
            <consortium name="DOE Joint Genome Institute"/>
            <person name="Kjaerbolling I."/>
            <person name="Vesth T.C."/>
            <person name="Frisvad J.C."/>
            <person name="Nybo J.L."/>
            <person name="Theobald S."/>
            <person name="Kildgaard S."/>
            <person name="Petersen T.I."/>
            <person name="Kuo A."/>
            <person name="Sato A."/>
            <person name="Lyhne E.K."/>
            <person name="Kogle M.E."/>
            <person name="Wiebenga A."/>
            <person name="Kun R.S."/>
            <person name="Lubbers R.J."/>
            <person name="Makela M.R."/>
            <person name="Barry K."/>
            <person name="Chovatia M."/>
            <person name="Clum A."/>
            <person name="Daum C."/>
            <person name="Haridas S."/>
            <person name="He G."/>
            <person name="LaButti K."/>
            <person name="Lipzen A."/>
            <person name="Mondo S."/>
            <person name="Pangilinan J."/>
            <person name="Riley R."/>
            <person name="Salamov A."/>
            <person name="Simmons B.A."/>
            <person name="Magnuson J.K."/>
            <person name="Henrissat B."/>
            <person name="Mortensen U.H."/>
            <person name="Larsen T.O."/>
            <person name="De vries R.P."/>
            <person name="Grigoriev I.V."/>
            <person name="Machida M."/>
            <person name="Baker S.E."/>
            <person name="Andersen M.R."/>
        </authorList>
    </citation>
    <scope>NUCLEOTIDE SEQUENCE [LARGE SCALE GENOMIC DNA]</scope>
    <source>
        <strain evidence="3 4">CBS 117618</strain>
    </source>
</reference>
<feature type="transmembrane region" description="Helical" evidence="2">
    <location>
        <begin position="53"/>
        <end position="72"/>
    </location>
</feature>
<protein>
    <submittedName>
        <fullName evidence="3">Uncharacterized protein</fullName>
    </submittedName>
</protein>
<feature type="region of interest" description="Disordered" evidence="1">
    <location>
        <begin position="81"/>
        <end position="110"/>
    </location>
</feature>
<name>A0A5N6E4W7_ASPPA</name>
<feature type="compositionally biased region" description="Basic and acidic residues" evidence="1">
    <location>
        <begin position="96"/>
        <end position="110"/>
    </location>
</feature>
<keyword evidence="2" id="KW-1133">Transmembrane helix</keyword>
<accession>A0A5N6E4W7</accession>
<proteinExistence type="predicted"/>
<dbReference type="EMBL" id="ML734936">
    <property type="protein sequence ID" value="KAB8212428.1"/>
    <property type="molecule type" value="Genomic_DNA"/>
</dbReference>
<dbReference type="VEuPathDB" id="FungiDB:BDV34DRAFT_3876"/>
<gene>
    <name evidence="3" type="ORF">BDV34DRAFT_3876</name>
</gene>
<evidence type="ECO:0000313" key="4">
    <source>
        <dbReference type="Proteomes" id="UP000326532"/>
    </source>
</evidence>
<organism evidence="3 4">
    <name type="scientific">Aspergillus parasiticus</name>
    <dbReference type="NCBI Taxonomy" id="5067"/>
    <lineage>
        <taxon>Eukaryota</taxon>
        <taxon>Fungi</taxon>
        <taxon>Dikarya</taxon>
        <taxon>Ascomycota</taxon>
        <taxon>Pezizomycotina</taxon>
        <taxon>Eurotiomycetes</taxon>
        <taxon>Eurotiomycetidae</taxon>
        <taxon>Eurotiales</taxon>
        <taxon>Aspergillaceae</taxon>
        <taxon>Aspergillus</taxon>
        <taxon>Aspergillus subgen. Circumdati</taxon>
    </lineage>
</organism>
<evidence type="ECO:0000256" key="1">
    <source>
        <dbReference type="SAM" id="MobiDB-lite"/>
    </source>
</evidence>
<sequence>MGNGLSSGPPSACPYLGGEPIGTIFRSLPTITLMLNSNGLLRLCSGTRRHSSATGFGVIAMTLLTVIVFIYIQQSLTGPFRVQNDPNPNARHGYRNLKDNARHQEYNSTT</sequence>
<evidence type="ECO:0000313" key="3">
    <source>
        <dbReference type="EMBL" id="KAB8212428.1"/>
    </source>
</evidence>
<keyword evidence="4" id="KW-1185">Reference proteome</keyword>
<dbReference type="Proteomes" id="UP000326532">
    <property type="component" value="Unassembled WGS sequence"/>
</dbReference>
<evidence type="ECO:0000256" key="2">
    <source>
        <dbReference type="SAM" id="Phobius"/>
    </source>
</evidence>
<keyword evidence="2" id="KW-0812">Transmembrane</keyword>
<dbReference type="AlphaFoldDB" id="A0A5N6E4W7"/>